<feature type="chain" id="PRO_5004085169" evidence="1">
    <location>
        <begin position="22"/>
        <end position="202"/>
    </location>
</feature>
<dbReference type="eggNOG" id="ENOG502S9NN">
    <property type="taxonomic scope" value="Eukaryota"/>
</dbReference>
<evidence type="ECO:0000313" key="4">
    <source>
        <dbReference type="Proteomes" id="UP000012174"/>
    </source>
</evidence>
<evidence type="ECO:0000256" key="1">
    <source>
        <dbReference type="SAM" id="SignalP"/>
    </source>
</evidence>
<dbReference type="HOGENOM" id="CLU_084512_0_0_1"/>
<dbReference type="KEGG" id="ela:UCREL1_10161"/>
<dbReference type="PANTHER" id="PTHR38118:SF2">
    <property type="entry name" value="CDP-ALCOHOL PHOSPHATIDYLTRANSFERASE PROTEIN"/>
    <property type="match status" value="1"/>
</dbReference>
<dbReference type="OrthoDB" id="2439692at2759"/>
<organism evidence="3 4">
    <name type="scientific">Eutypa lata (strain UCR-EL1)</name>
    <name type="common">Grapevine dieback disease fungus</name>
    <name type="synonym">Eutypa armeniacae</name>
    <dbReference type="NCBI Taxonomy" id="1287681"/>
    <lineage>
        <taxon>Eukaryota</taxon>
        <taxon>Fungi</taxon>
        <taxon>Dikarya</taxon>
        <taxon>Ascomycota</taxon>
        <taxon>Pezizomycotina</taxon>
        <taxon>Sordariomycetes</taxon>
        <taxon>Xylariomycetidae</taxon>
        <taxon>Xylariales</taxon>
        <taxon>Diatrypaceae</taxon>
        <taxon>Eutypa</taxon>
    </lineage>
</organism>
<gene>
    <name evidence="3" type="ORF">UCREL1_10161</name>
</gene>
<keyword evidence="1" id="KW-0732">Signal</keyword>
<dbReference type="AlphaFoldDB" id="M7SZ88"/>
<reference evidence="4" key="1">
    <citation type="journal article" date="2013" name="Genome Announc.">
        <title>Draft genome sequence of the grapevine dieback fungus Eutypa lata UCR-EL1.</title>
        <authorList>
            <person name="Blanco-Ulate B."/>
            <person name="Rolshausen P.E."/>
            <person name="Cantu D."/>
        </authorList>
    </citation>
    <scope>NUCLEOTIDE SEQUENCE [LARGE SCALE GENOMIC DNA]</scope>
    <source>
        <strain evidence="4">UCR-EL1</strain>
    </source>
</reference>
<dbReference type="PANTHER" id="PTHR38118">
    <property type="entry name" value="ANCHORED CELL WALL PROTEIN 11-RELATED"/>
    <property type="match status" value="1"/>
</dbReference>
<accession>M7SZ88</accession>
<protein>
    <submittedName>
        <fullName evidence="3">Putative cdp-alcohol phosphatidyltransferase protein</fullName>
    </submittedName>
</protein>
<name>M7SZ88_EUTLA</name>
<proteinExistence type="predicted"/>
<dbReference type="Proteomes" id="UP000012174">
    <property type="component" value="Unassembled WGS sequence"/>
</dbReference>
<evidence type="ECO:0000313" key="3">
    <source>
        <dbReference type="EMBL" id="EMR62901.1"/>
    </source>
</evidence>
<evidence type="ECO:0000259" key="2">
    <source>
        <dbReference type="Pfam" id="PF24808"/>
    </source>
</evidence>
<dbReference type="InterPro" id="IPR056124">
    <property type="entry name" value="DUF7707"/>
</dbReference>
<keyword evidence="3" id="KW-0808">Transferase</keyword>
<feature type="signal peptide" evidence="1">
    <location>
        <begin position="1"/>
        <end position="21"/>
    </location>
</feature>
<dbReference type="Pfam" id="PF24808">
    <property type="entry name" value="DUF7707"/>
    <property type="match status" value="1"/>
</dbReference>
<dbReference type="EMBL" id="KB707347">
    <property type="protein sequence ID" value="EMR62901.1"/>
    <property type="molecule type" value="Genomic_DNA"/>
</dbReference>
<dbReference type="GO" id="GO:0016740">
    <property type="term" value="F:transferase activity"/>
    <property type="evidence" value="ECO:0007669"/>
    <property type="project" value="UniProtKB-KW"/>
</dbReference>
<sequence>MPSLKTTILAAATMLLSAVRADYVIDPSSVSMTLRDFWCQQETSSCPLICQQVEPRTTEINTCDPETLTYGCLCGNGLQPNLTEYSLTIPYFTCTEWGNQCVTGCNGDSACQSECRQGNPCGARDPTKANKTAIATESATQSATGTASATDAGETVYDGLDGAGSTETASPDSAAIRMLESGSFGGFLVLMASVCAGVGLVL</sequence>
<feature type="domain" description="DUF7707" evidence="2">
    <location>
        <begin position="24"/>
        <end position="126"/>
    </location>
</feature>
<keyword evidence="4" id="KW-1185">Reference proteome</keyword>
<dbReference type="OMA" id="KNPCGAQ"/>